<dbReference type="InterPro" id="IPR013815">
    <property type="entry name" value="ATP_grasp_subdomain_1"/>
</dbReference>
<dbReference type="Gene3D" id="3.30.1490.20">
    <property type="entry name" value="ATP-grasp fold, A domain"/>
    <property type="match status" value="1"/>
</dbReference>
<keyword evidence="11 15" id="KW-0067">ATP-binding</keyword>
<evidence type="ECO:0000256" key="10">
    <source>
        <dbReference type="ARBA" id="ARBA00022777"/>
    </source>
</evidence>
<dbReference type="EC" id="2.7.9.2" evidence="5 15"/>
<dbReference type="PROSITE" id="PS00742">
    <property type="entry name" value="PEP_ENZYMES_2"/>
    <property type="match status" value="1"/>
</dbReference>
<comment type="cofactor">
    <cofactor evidence="1 15">
        <name>Mg(2+)</name>
        <dbReference type="ChEBI" id="CHEBI:18420"/>
    </cofactor>
</comment>
<evidence type="ECO:0000313" key="20">
    <source>
        <dbReference type="Proteomes" id="UP001144205"/>
    </source>
</evidence>
<comment type="similarity">
    <text evidence="4 15">Belongs to the PEP-utilizing enzyme family.</text>
</comment>
<dbReference type="InterPro" id="IPR008279">
    <property type="entry name" value="PEP-util_enz_mobile_dom"/>
</dbReference>
<evidence type="ECO:0000256" key="9">
    <source>
        <dbReference type="ARBA" id="ARBA00022741"/>
    </source>
</evidence>
<feature type="domain" description="PEP-utilising enzyme mobile" evidence="16">
    <location>
        <begin position="391"/>
        <end position="460"/>
    </location>
</feature>
<dbReference type="Pfam" id="PF02896">
    <property type="entry name" value="PEP-utilizers_C"/>
    <property type="match status" value="1"/>
</dbReference>
<dbReference type="Gene3D" id="3.30.470.20">
    <property type="entry name" value="ATP-grasp fold, B domain"/>
    <property type="match status" value="1"/>
</dbReference>
<sequence length="800" mass="88221">MAKDTADMRHLIWFEDLRREDVALVGGKNSSLGEMVSQLEPLGIKVPPGYATTSDAFRAFITHNDLHNIVADTMKALEEGKIKLAEAGRTVREAIARGDFPEDARKAIVEAYYELGRRVGQDNVSVAVRSSATAEDLPDASFAGQQETYLNVVGEKQLLETCRLCYASLFTDRAITYRTVQGFDHLDVALSIGVQLMVRSDIGGSGVMFSIDTETGFPKSILINAAWGLGENVVQGAVTPDEYQVYKPFLDNPKLMPIIEKKLGAKEIKMIYSENDDDMTKNVPTSKKEKESWVLSDEEIVELARYAKTIEEHYGQPMDMEWARDGVNGGIYIVQARPETVQSRAQAGAMKRFSVKSHGKEIMRGISVGAAVATGTICLIESVKDIDKFIDGSILVTTQTDPDWVPIMKKAKAIITDAGGRTSHAAIVSRELGVPAIVGCGDATHVLHDMQDVTVDCSQGDDGLVYEGFADYAVEELDLSHVPETETKIMLNLANPSTSARWWRLPVDGVGLARMEFVINNAIIAHPLALLHFDKVEKKKDREFIEELTKGYDDKSQFFVDTLARGLSRIAALVYPNKVIVRMSDFKTNEYAELVGGKQFEPKEENPMIGFRGASRYYSESYKEAFGLECKAIKRLREDMGFDNVTIMIPFCRSLDEADKVLEVLGEYGLVRGEGGLEIYVMCEIPANVILAEQFADRFDGFSIGSNDLTQLTLGVDRDSGTLADLFEESNEAVEWMISTVIEKAHKTNSYVGLCGQAPSNDPTFAKFLVQAGIDTISVTPDSFLAVKENVAEAEKARKG</sequence>
<dbReference type="InterPro" id="IPR006319">
    <property type="entry name" value="PEP_synth"/>
</dbReference>
<dbReference type="PANTHER" id="PTHR43030:SF1">
    <property type="entry name" value="PHOSPHOENOLPYRUVATE SYNTHASE"/>
    <property type="match status" value="1"/>
</dbReference>
<evidence type="ECO:0000256" key="12">
    <source>
        <dbReference type="ARBA" id="ARBA00022842"/>
    </source>
</evidence>
<dbReference type="InterPro" id="IPR040442">
    <property type="entry name" value="Pyrv_kinase-like_dom_sf"/>
</dbReference>
<dbReference type="SUPFAM" id="SSF51621">
    <property type="entry name" value="Phosphoenolpyruvate/pyruvate domain"/>
    <property type="match status" value="1"/>
</dbReference>
<keyword evidence="12 15" id="KW-0460">Magnesium</keyword>
<dbReference type="InterPro" id="IPR018274">
    <property type="entry name" value="PEP_util_AS"/>
</dbReference>
<dbReference type="PIRSF" id="PIRSF000854">
    <property type="entry name" value="PEP_synthase"/>
    <property type="match status" value="1"/>
</dbReference>
<name>A0ABQ5LVF4_9RHOB</name>
<dbReference type="Pfam" id="PF00391">
    <property type="entry name" value="PEP-utilizers"/>
    <property type="match status" value="1"/>
</dbReference>
<keyword evidence="20" id="KW-1185">Reference proteome</keyword>
<comment type="function">
    <text evidence="2 15">Catalyzes the phosphorylation of pyruvate to phosphoenolpyruvate.</text>
</comment>
<evidence type="ECO:0000256" key="8">
    <source>
        <dbReference type="ARBA" id="ARBA00022723"/>
    </source>
</evidence>
<feature type="domain" description="Pyruvate phosphate dikinase AMP/ATP-binding" evidence="17">
    <location>
        <begin position="23"/>
        <end position="350"/>
    </location>
</feature>
<dbReference type="InterPro" id="IPR036637">
    <property type="entry name" value="Phosphohistidine_dom_sf"/>
</dbReference>
<gene>
    <name evidence="19" type="primary">ppsA</name>
    <name evidence="19" type="ORF">STA1M1_24470</name>
</gene>
<dbReference type="InterPro" id="IPR002192">
    <property type="entry name" value="PPDK_AMP/ATP-bd"/>
</dbReference>
<evidence type="ECO:0000313" key="19">
    <source>
        <dbReference type="EMBL" id="GKY88578.1"/>
    </source>
</evidence>
<dbReference type="SUPFAM" id="SSF56059">
    <property type="entry name" value="Glutathione synthetase ATP-binding domain-like"/>
    <property type="match status" value="1"/>
</dbReference>
<dbReference type="Gene3D" id="3.50.30.10">
    <property type="entry name" value="Phosphohistidine domain"/>
    <property type="match status" value="1"/>
</dbReference>
<evidence type="ECO:0000259" key="16">
    <source>
        <dbReference type="Pfam" id="PF00391"/>
    </source>
</evidence>
<evidence type="ECO:0000256" key="11">
    <source>
        <dbReference type="ARBA" id="ARBA00022840"/>
    </source>
</evidence>
<evidence type="ECO:0000256" key="13">
    <source>
        <dbReference type="ARBA" id="ARBA00033470"/>
    </source>
</evidence>
<proteinExistence type="inferred from homology"/>
<dbReference type="InterPro" id="IPR000121">
    <property type="entry name" value="PEP_util_C"/>
</dbReference>
<comment type="pathway">
    <text evidence="3 15">Carbohydrate biosynthesis; gluconeogenesis.</text>
</comment>
<evidence type="ECO:0000256" key="6">
    <source>
        <dbReference type="ARBA" id="ARBA00021623"/>
    </source>
</evidence>
<accession>A0ABQ5LVF4</accession>
<keyword evidence="10 15" id="KW-0418">Kinase</keyword>
<protein>
    <recommendedName>
        <fullName evidence="6 15">Phosphoenolpyruvate synthase</fullName>
        <shortName evidence="15">PEP synthase</shortName>
        <ecNumber evidence="5 15">2.7.9.2</ecNumber>
    </recommendedName>
    <alternativeName>
        <fullName evidence="13 15">Pyruvate, water dikinase</fullName>
    </alternativeName>
</protein>
<organism evidence="19 20">
    <name type="scientific">Sinisalibacter aestuarii</name>
    <dbReference type="NCBI Taxonomy" id="2949426"/>
    <lineage>
        <taxon>Bacteria</taxon>
        <taxon>Pseudomonadati</taxon>
        <taxon>Pseudomonadota</taxon>
        <taxon>Alphaproteobacteria</taxon>
        <taxon>Rhodobacterales</taxon>
        <taxon>Roseobacteraceae</taxon>
        <taxon>Sinisalibacter</taxon>
    </lineage>
</organism>
<evidence type="ECO:0000256" key="7">
    <source>
        <dbReference type="ARBA" id="ARBA00022679"/>
    </source>
</evidence>
<evidence type="ECO:0000256" key="1">
    <source>
        <dbReference type="ARBA" id="ARBA00001946"/>
    </source>
</evidence>
<feature type="domain" description="PEP-utilising enzyme C-terminal" evidence="18">
    <location>
        <begin position="482"/>
        <end position="794"/>
    </location>
</feature>
<dbReference type="InterPro" id="IPR023151">
    <property type="entry name" value="PEP_util_CS"/>
</dbReference>
<keyword evidence="9 15" id="KW-0547">Nucleotide-binding</keyword>
<evidence type="ECO:0000256" key="4">
    <source>
        <dbReference type="ARBA" id="ARBA00007837"/>
    </source>
</evidence>
<dbReference type="InterPro" id="IPR015813">
    <property type="entry name" value="Pyrv/PenolPyrv_kinase-like_dom"/>
</dbReference>
<evidence type="ECO:0000256" key="14">
    <source>
        <dbReference type="ARBA" id="ARBA00047700"/>
    </source>
</evidence>
<evidence type="ECO:0000259" key="17">
    <source>
        <dbReference type="Pfam" id="PF01326"/>
    </source>
</evidence>
<dbReference type="PANTHER" id="PTHR43030">
    <property type="entry name" value="PHOSPHOENOLPYRUVATE SYNTHASE"/>
    <property type="match status" value="1"/>
</dbReference>
<dbReference type="PROSITE" id="PS00370">
    <property type="entry name" value="PEP_ENZYMES_PHOS_SITE"/>
    <property type="match status" value="1"/>
</dbReference>
<dbReference type="RefSeq" id="WP_281842617.1">
    <property type="nucleotide sequence ID" value="NZ_BROH01000007.1"/>
</dbReference>
<comment type="caution">
    <text evidence="19">The sequence shown here is derived from an EMBL/GenBank/DDBJ whole genome shotgun (WGS) entry which is preliminary data.</text>
</comment>
<dbReference type="Proteomes" id="UP001144205">
    <property type="component" value="Unassembled WGS sequence"/>
</dbReference>
<dbReference type="NCBIfam" id="NF005057">
    <property type="entry name" value="PRK06464.1"/>
    <property type="match status" value="1"/>
</dbReference>
<dbReference type="Pfam" id="PF01326">
    <property type="entry name" value="PPDK_N"/>
    <property type="match status" value="1"/>
</dbReference>
<dbReference type="NCBIfam" id="TIGR01418">
    <property type="entry name" value="PEP_synth"/>
    <property type="match status" value="1"/>
</dbReference>
<evidence type="ECO:0000256" key="2">
    <source>
        <dbReference type="ARBA" id="ARBA00002988"/>
    </source>
</evidence>
<reference evidence="19" key="1">
    <citation type="journal article" date="2023" name="Int. J. Syst. Evol. Microbiol.">
        <title>Sinisalibacter aestuarii sp. nov., isolated from estuarine sediment of the Arakawa River.</title>
        <authorList>
            <person name="Arafat S.T."/>
            <person name="Hirano S."/>
            <person name="Sato A."/>
            <person name="Takeuchi K."/>
            <person name="Yasuda T."/>
            <person name="Terahara T."/>
            <person name="Hamada M."/>
            <person name="Kobayashi T."/>
        </authorList>
    </citation>
    <scope>NUCLEOTIDE SEQUENCE</scope>
    <source>
        <strain evidence="19">B-399</strain>
    </source>
</reference>
<dbReference type="Gene3D" id="3.20.20.60">
    <property type="entry name" value="Phosphoenolpyruvate-binding domains"/>
    <property type="match status" value="1"/>
</dbReference>
<evidence type="ECO:0000256" key="15">
    <source>
        <dbReference type="PIRNR" id="PIRNR000854"/>
    </source>
</evidence>
<comment type="catalytic activity">
    <reaction evidence="14 15">
        <text>pyruvate + ATP + H2O = phosphoenolpyruvate + AMP + phosphate + 2 H(+)</text>
        <dbReference type="Rhea" id="RHEA:11364"/>
        <dbReference type="ChEBI" id="CHEBI:15361"/>
        <dbReference type="ChEBI" id="CHEBI:15377"/>
        <dbReference type="ChEBI" id="CHEBI:15378"/>
        <dbReference type="ChEBI" id="CHEBI:30616"/>
        <dbReference type="ChEBI" id="CHEBI:43474"/>
        <dbReference type="ChEBI" id="CHEBI:58702"/>
        <dbReference type="ChEBI" id="CHEBI:456215"/>
        <dbReference type="EC" id="2.7.9.2"/>
    </reaction>
</comment>
<evidence type="ECO:0000256" key="3">
    <source>
        <dbReference type="ARBA" id="ARBA00004742"/>
    </source>
</evidence>
<dbReference type="SUPFAM" id="SSF52009">
    <property type="entry name" value="Phosphohistidine domain"/>
    <property type="match status" value="1"/>
</dbReference>
<keyword evidence="7 15" id="KW-0808">Transferase</keyword>
<evidence type="ECO:0000256" key="5">
    <source>
        <dbReference type="ARBA" id="ARBA00011996"/>
    </source>
</evidence>
<keyword evidence="8 15" id="KW-0479">Metal-binding</keyword>
<evidence type="ECO:0000259" key="18">
    <source>
        <dbReference type="Pfam" id="PF02896"/>
    </source>
</evidence>
<dbReference type="EMBL" id="BROH01000007">
    <property type="protein sequence ID" value="GKY88578.1"/>
    <property type="molecule type" value="Genomic_DNA"/>
</dbReference>